<evidence type="ECO:0000256" key="1">
    <source>
        <dbReference type="ARBA" id="ARBA00022801"/>
    </source>
</evidence>
<organism evidence="4 5">
    <name type="scientific">Lampropedia hyalina DSM 16112</name>
    <dbReference type="NCBI Taxonomy" id="1122156"/>
    <lineage>
        <taxon>Bacteria</taxon>
        <taxon>Pseudomonadati</taxon>
        <taxon>Pseudomonadota</taxon>
        <taxon>Betaproteobacteria</taxon>
        <taxon>Burkholderiales</taxon>
        <taxon>Comamonadaceae</taxon>
        <taxon>Lampropedia</taxon>
    </lineage>
</organism>
<dbReference type="GO" id="GO:0004331">
    <property type="term" value="F:fructose-2,6-bisphosphate 2-phosphatase activity"/>
    <property type="evidence" value="ECO:0007669"/>
    <property type="project" value="TreeGrafter"/>
</dbReference>
<dbReference type="Proteomes" id="UP000184327">
    <property type="component" value="Unassembled WGS sequence"/>
</dbReference>
<name>A0A1M5BFJ3_9BURK</name>
<dbReference type="Gene3D" id="3.40.50.1240">
    <property type="entry name" value="Phosphoglycerate mutase-like"/>
    <property type="match status" value="1"/>
</dbReference>
<feature type="binding site" evidence="3">
    <location>
        <position position="60"/>
    </location>
    <ligand>
        <name>substrate</name>
    </ligand>
</feature>
<evidence type="ECO:0000313" key="4">
    <source>
        <dbReference type="EMBL" id="SHF40962.1"/>
    </source>
</evidence>
<reference evidence="4 5" key="1">
    <citation type="submission" date="2016-11" db="EMBL/GenBank/DDBJ databases">
        <authorList>
            <person name="Jaros S."/>
            <person name="Januszkiewicz K."/>
            <person name="Wedrychowicz H."/>
        </authorList>
    </citation>
    <scope>NUCLEOTIDE SEQUENCE [LARGE SCALE GENOMIC DNA]</scope>
    <source>
        <strain evidence="4 5">DSM 16112</strain>
    </source>
</reference>
<feature type="active site" description="Tele-phosphohistidine intermediate" evidence="2">
    <location>
        <position position="11"/>
    </location>
</feature>
<dbReference type="GO" id="GO:0005829">
    <property type="term" value="C:cytosol"/>
    <property type="evidence" value="ECO:0007669"/>
    <property type="project" value="TreeGrafter"/>
</dbReference>
<dbReference type="InterPro" id="IPR013078">
    <property type="entry name" value="His_Pase_superF_clade-1"/>
</dbReference>
<dbReference type="GO" id="GO:0045820">
    <property type="term" value="P:negative regulation of glycolytic process"/>
    <property type="evidence" value="ECO:0007669"/>
    <property type="project" value="TreeGrafter"/>
</dbReference>
<dbReference type="Pfam" id="PF00300">
    <property type="entry name" value="His_Phos_1"/>
    <property type="match status" value="1"/>
</dbReference>
<keyword evidence="1" id="KW-0378">Hydrolase</keyword>
<evidence type="ECO:0000256" key="3">
    <source>
        <dbReference type="PIRSR" id="PIRSR613078-2"/>
    </source>
</evidence>
<dbReference type="EMBL" id="FQUZ01000021">
    <property type="protein sequence ID" value="SHF40962.1"/>
    <property type="molecule type" value="Genomic_DNA"/>
</dbReference>
<evidence type="ECO:0000313" key="5">
    <source>
        <dbReference type="Proteomes" id="UP000184327"/>
    </source>
</evidence>
<protein>
    <submittedName>
        <fullName evidence="4">Probable phosphoglycerate mutase</fullName>
    </submittedName>
</protein>
<dbReference type="GO" id="GO:0043456">
    <property type="term" value="P:regulation of pentose-phosphate shunt"/>
    <property type="evidence" value="ECO:0007669"/>
    <property type="project" value="TreeGrafter"/>
</dbReference>
<gene>
    <name evidence="4" type="ORF">SAMN02745117_01894</name>
</gene>
<dbReference type="PANTHER" id="PTHR46517:SF1">
    <property type="entry name" value="FRUCTOSE-2,6-BISPHOSPHATASE TIGAR"/>
    <property type="match status" value="1"/>
</dbReference>
<dbReference type="PANTHER" id="PTHR46517">
    <property type="entry name" value="FRUCTOSE-2,6-BISPHOSPHATASE TIGAR"/>
    <property type="match status" value="1"/>
</dbReference>
<dbReference type="OrthoDB" id="9783269at2"/>
<dbReference type="AlphaFoldDB" id="A0A1M5BFJ3"/>
<sequence length="216" mass="23981">MQSTRITAVRHGETDWNQSGRIQGHTDVLLNARGMWQARQVACALQDEAFDALYSSDLQRAWQTAQSLGEQIRHAPVPQPALRERAFGVLEGHTATQIAEQFPDIALPWQQRDLHFTPEHGESLLDLHERVLQGVAHLAQAHVDAHIVLVTHGGVLDILYRHATGQGLDAPRTWTIENASIHRFLWSPDAFTLLAWGDIAHLEDGPATLALDEGIA</sequence>
<feature type="binding site" evidence="3">
    <location>
        <begin position="10"/>
        <end position="17"/>
    </location>
    <ligand>
        <name>substrate</name>
    </ligand>
</feature>
<evidence type="ECO:0000256" key="2">
    <source>
        <dbReference type="PIRSR" id="PIRSR613078-1"/>
    </source>
</evidence>
<accession>A0A1M5BFJ3</accession>
<keyword evidence="5" id="KW-1185">Reference proteome</keyword>
<dbReference type="SUPFAM" id="SSF53254">
    <property type="entry name" value="Phosphoglycerate mutase-like"/>
    <property type="match status" value="1"/>
</dbReference>
<proteinExistence type="predicted"/>
<dbReference type="CDD" id="cd07067">
    <property type="entry name" value="HP_PGM_like"/>
    <property type="match status" value="1"/>
</dbReference>
<dbReference type="SMART" id="SM00855">
    <property type="entry name" value="PGAM"/>
    <property type="match status" value="1"/>
</dbReference>
<dbReference type="InterPro" id="IPR051695">
    <property type="entry name" value="Phosphoglycerate_Mutase"/>
</dbReference>
<dbReference type="InterPro" id="IPR029033">
    <property type="entry name" value="His_PPase_superfam"/>
</dbReference>
<dbReference type="STRING" id="1122156.SAMN02745117_01894"/>
<feature type="active site" description="Proton donor/acceptor" evidence="2">
    <location>
        <position position="84"/>
    </location>
</feature>
<dbReference type="RefSeq" id="WP_073356449.1">
    <property type="nucleotide sequence ID" value="NZ_FQUZ01000021.1"/>
</dbReference>